<evidence type="ECO:0000313" key="3">
    <source>
        <dbReference type="WBParaSite" id="sdigi.contig69.g3522.t1"/>
    </source>
</evidence>
<evidence type="ECO:0000313" key="2">
    <source>
        <dbReference type="Proteomes" id="UP000887581"/>
    </source>
</evidence>
<feature type="compositionally biased region" description="Polar residues" evidence="1">
    <location>
        <begin position="53"/>
        <end position="63"/>
    </location>
</feature>
<dbReference type="Proteomes" id="UP000887581">
    <property type="component" value="Unplaced"/>
</dbReference>
<sequence length="164" mass="18437">MDSVKTNHQRRAAKVAREAIRTTMKPINKKFRKSTQKQTTSTVKRNNPKVPESNGSVNVNDSSKVAVRVHSRQPDNGNENESGSSAPVVDPVYDQLKQLPDKLLVQLPCGVIRDAAKHLKNVDYSALAGFIIFRTDLHPVIHLYLVFIKTKALSTFLSHIKRKR</sequence>
<accession>A0A915Q0F8</accession>
<feature type="region of interest" description="Disordered" evidence="1">
    <location>
        <begin position="1"/>
        <end position="88"/>
    </location>
</feature>
<name>A0A915Q0F8_9BILA</name>
<dbReference type="AlphaFoldDB" id="A0A915Q0F8"/>
<keyword evidence="2" id="KW-1185">Reference proteome</keyword>
<feature type="compositionally biased region" description="Polar residues" evidence="1">
    <location>
        <begin position="74"/>
        <end position="85"/>
    </location>
</feature>
<proteinExistence type="predicted"/>
<organism evidence="2 3">
    <name type="scientific">Setaria digitata</name>
    <dbReference type="NCBI Taxonomy" id="48799"/>
    <lineage>
        <taxon>Eukaryota</taxon>
        <taxon>Metazoa</taxon>
        <taxon>Ecdysozoa</taxon>
        <taxon>Nematoda</taxon>
        <taxon>Chromadorea</taxon>
        <taxon>Rhabditida</taxon>
        <taxon>Spirurina</taxon>
        <taxon>Spiruromorpha</taxon>
        <taxon>Filarioidea</taxon>
        <taxon>Setariidae</taxon>
        <taxon>Setaria</taxon>
    </lineage>
</organism>
<evidence type="ECO:0000256" key="1">
    <source>
        <dbReference type="SAM" id="MobiDB-lite"/>
    </source>
</evidence>
<reference evidence="3" key="1">
    <citation type="submission" date="2022-11" db="UniProtKB">
        <authorList>
            <consortium name="WormBaseParasite"/>
        </authorList>
    </citation>
    <scope>IDENTIFICATION</scope>
</reference>
<protein>
    <submittedName>
        <fullName evidence="3">Uncharacterized protein</fullName>
    </submittedName>
</protein>
<dbReference type="WBParaSite" id="sdigi.contig69.g3522.t1">
    <property type="protein sequence ID" value="sdigi.contig69.g3522.t1"/>
    <property type="gene ID" value="sdigi.contig69.g3522"/>
</dbReference>